<evidence type="ECO:0000256" key="1">
    <source>
        <dbReference type="SAM" id="Phobius"/>
    </source>
</evidence>
<proteinExistence type="predicted"/>
<feature type="transmembrane region" description="Helical" evidence="1">
    <location>
        <begin position="31"/>
        <end position="52"/>
    </location>
</feature>
<reference evidence="2" key="1">
    <citation type="submission" date="2018-02" db="EMBL/GenBank/DDBJ databases">
        <title>Rhizophora mucronata_Transcriptome.</title>
        <authorList>
            <person name="Meera S.P."/>
            <person name="Sreeshan A."/>
            <person name="Augustine A."/>
        </authorList>
    </citation>
    <scope>NUCLEOTIDE SEQUENCE</scope>
    <source>
        <tissue evidence="2">Leaf</tissue>
    </source>
</reference>
<dbReference type="AlphaFoldDB" id="A0A2P2MYM0"/>
<dbReference type="EMBL" id="GGEC01054836">
    <property type="protein sequence ID" value="MBX35320.1"/>
    <property type="molecule type" value="Transcribed_RNA"/>
</dbReference>
<sequence>MKRMQCASWRVIKHCNFYQAEKFFRLNLTIWSLKLADLTFQCGCFIVSIVYYV</sequence>
<name>A0A2P2MYM0_RHIMU</name>
<keyword evidence="1" id="KW-0472">Membrane</keyword>
<keyword evidence="1" id="KW-0812">Transmembrane</keyword>
<keyword evidence="1" id="KW-1133">Transmembrane helix</keyword>
<protein>
    <submittedName>
        <fullName evidence="2">Uncharacterized protein</fullName>
    </submittedName>
</protein>
<accession>A0A2P2MYM0</accession>
<evidence type="ECO:0000313" key="2">
    <source>
        <dbReference type="EMBL" id="MBX35320.1"/>
    </source>
</evidence>
<organism evidence="2">
    <name type="scientific">Rhizophora mucronata</name>
    <name type="common">Asiatic mangrove</name>
    <dbReference type="NCBI Taxonomy" id="61149"/>
    <lineage>
        <taxon>Eukaryota</taxon>
        <taxon>Viridiplantae</taxon>
        <taxon>Streptophyta</taxon>
        <taxon>Embryophyta</taxon>
        <taxon>Tracheophyta</taxon>
        <taxon>Spermatophyta</taxon>
        <taxon>Magnoliopsida</taxon>
        <taxon>eudicotyledons</taxon>
        <taxon>Gunneridae</taxon>
        <taxon>Pentapetalae</taxon>
        <taxon>rosids</taxon>
        <taxon>fabids</taxon>
        <taxon>Malpighiales</taxon>
        <taxon>Rhizophoraceae</taxon>
        <taxon>Rhizophora</taxon>
    </lineage>
</organism>